<comment type="caution">
    <text evidence="6">The sequence shown here is derived from an EMBL/GenBank/DDBJ whole genome shotgun (WGS) entry which is preliminary data.</text>
</comment>
<keyword evidence="3 5" id="KW-1133">Transmembrane helix</keyword>
<gene>
    <name evidence="6" type="ORF">KGF56_004383</name>
</gene>
<feature type="transmembrane region" description="Helical" evidence="5">
    <location>
        <begin position="76"/>
        <end position="96"/>
    </location>
</feature>
<evidence type="ECO:0000313" key="6">
    <source>
        <dbReference type="EMBL" id="KAI3402922.1"/>
    </source>
</evidence>
<dbReference type="EMBL" id="JAHUZD010000140">
    <property type="protein sequence ID" value="KAI3402922.1"/>
    <property type="molecule type" value="Genomic_DNA"/>
</dbReference>
<evidence type="ECO:0000256" key="1">
    <source>
        <dbReference type="ARBA" id="ARBA00004370"/>
    </source>
</evidence>
<organism evidence="6 7">
    <name type="scientific">Candida oxycetoniae</name>
    <dbReference type="NCBI Taxonomy" id="497107"/>
    <lineage>
        <taxon>Eukaryota</taxon>
        <taxon>Fungi</taxon>
        <taxon>Dikarya</taxon>
        <taxon>Ascomycota</taxon>
        <taxon>Saccharomycotina</taxon>
        <taxon>Pichiomycetes</taxon>
        <taxon>Debaryomycetaceae</taxon>
        <taxon>Candida/Lodderomyces clade</taxon>
        <taxon>Candida</taxon>
    </lineage>
</organism>
<evidence type="ECO:0000256" key="3">
    <source>
        <dbReference type="ARBA" id="ARBA00022989"/>
    </source>
</evidence>
<evidence type="ECO:0000256" key="4">
    <source>
        <dbReference type="ARBA" id="ARBA00023136"/>
    </source>
</evidence>
<dbReference type="InterPro" id="IPR005351">
    <property type="entry name" value="ASTER"/>
</dbReference>
<dbReference type="PANTHER" id="PTHR28038">
    <property type="entry name" value="ADL329WP"/>
    <property type="match status" value="1"/>
</dbReference>
<dbReference type="Pfam" id="PF03669">
    <property type="entry name" value="ASTER"/>
    <property type="match status" value="1"/>
</dbReference>
<evidence type="ECO:0000256" key="5">
    <source>
        <dbReference type="SAM" id="Phobius"/>
    </source>
</evidence>
<reference evidence="6" key="1">
    <citation type="journal article" date="2022" name="DNA Res.">
        <title>Genome analysis of five recently described species of the CUG-Ser clade uncovers Candida theae as a new hybrid lineage with pathogenic potential in the Candida parapsilosis species complex.</title>
        <authorList>
            <person name="Mixao V."/>
            <person name="Del Olmo V."/>
            <person name="Hegedusova E."/>
            <person name="Saus E."/>
            <person name="Pryszcz L."/>
            <person name="Cillingova A."/>
            <person name="Nosek J."/>
            <person name="Gabaldon T."/>
        </authorList>
    </citation>
    <scope>NUCLEOTIDE SEQUENCE</scope>
    <source>
        <strain evidence="6">CBS 10844</strain>
    </source>
</reference>
<dbReference type="Proteomes" id="UP001202479">
    <property type="component" value="Unassembled WGS sequence"/>
</dbReference>
<dbReference type="AlphaFoldDB" id="A0AAI9STS9"/>
<dbReference type="GO" id="GO:0005789">
    <property type="term" value="C:endoplasmic reticulum membrane"/>
    <property type="evidence" value="ECO:0007669"/>
    <property type="project" value="InterPro"/>
</dbReference>
<comment type="subcellular location">
    <subcellularLocation>
        <location evidence="1">Membrane</location>
    </subcellularLocation>
</comment>
<evidence type="ECO:0000313" key="7">
    <source>
        <dbReference type="Proteomes" id="UP001202479"/>
    </source>
</evidence>
<keyword evidence="2 5" id="KW-0812">Transmembrane</keyword>
<dbReference type="GO" id="GO:0045048">
    <property type="term" value="P:protein insertion into ER membrane"/>
    <property type="evidence" value="ECO:0007669"/>
    <property type="project" value="InterPro"/>
</dbReference>
<dbReference type="PANTHER" id="PTHR28038:SF1">
    <property type="entry name" value="ADL329WP"/>
    <property type="match status" value="1"/>
</dbReference>
<name>A0AAI9STS9_9ASCO</name>
<proteinExistence type="predicted"/>
<sequence>MAPKAREDLVVPYKHVPANTRKDMGNILSQSMPMAAMFMKNKVLAWAAVFLAVQSYLNEPINRPLTDGNDKPQQPAILQILLALIAAGTCYMDLFFPSTNPALRKTVKIATETVSAISATATETI</sequence>
<evidence type="ECO:0000256" key="2">
    <source>
        <dbReference type="ARBA" id="ARBA00022692"/>
    </source>
</evidence>
<keyword evidence="7" id="KW-1185">Reference proteome</keyword>
<keyword evidence="4 5" id="KW-0472">Membrane</keyword>
<dbReference type="GO" id="GO:0044183">
    <property type="term" value="F:protein folding chaperone"/>
    <property type="evidence" value="ECO:0007669"/>
    <property type="project" value="InterPro"/>
</dbReference>
<dbReference type="GeneID" id="73381998"/>
<protein>
    <submittedName>
        <fullName evidence="6">Uncharacterized protein</fullName>
    </submittedName>
</protein>
<accession>A0AAI9STS9</accession>
<dbReference type="RefSeq" id="XP_049178669.1">
    <property type="nucleotide sequence ID" value="XM_049325817.1"/>
</dbReference>